<proteinExistence type="predicted"/>
<comment type="caution">
    <text evidence="1">The sequence shown here is derived from an EMBL/GenBank/DDBJ whole genome shotgun (WGS) entry which is preliminary data.</text>
</comment>
<evidence type="ECO:0000313" key="2">
    <source>
        <dbReference type="EMBL" id="TYK27517.1"/>
    </source>
</evidence>
<name>A0A5A7V4H0_CUCMM</name>
<dbReference type="EMBL" id="SSTD01002692">
    <property type="protein sequence ID" value="TYK27517.1"/>
    <property type="molecule type" value="Genomic_DNA"/>
</dbReference>
<dbReference type="AlphaFoldDB" id="A0A5A7V4H0"/>
<dbReference type="EMBL" id="SSTE01002941">
    <property type="protein sequence ID" value="KAA0063142.1"/>
    <property type="molecule type" value="Genomic_DNA"/>
</dbReference>
<gene>
    <name evidence="2" type="ORF">E5676_scaffold1213G00170</name>
    <name evidence="1" type="ORF">E6C27_scaffold381G00200</name>
</gene>
<evidence type="ECO:0000313" key="4">
    <source>
        <dbReference type="Proteomes" id="UP000321947"/>
    </source>
</evidence>
<dbReference type="Proteomes" id="UP000321393">
    <property type="component" value="Unassembled WGS sequence"/>
</dbReference>
<dbReference type="OrthoDB" id="437338at2759"/>
<dbReference type="Proteomes" id="UP000321947">
    <property type="component" value="Unassembled WGS sequence"/>
</dbReference>
<reference evidence="3 4" key="1">
    <citation type="submission" date="2019-08" db="EMBL/GenBank/DDBJ databases">
        <title>Draft genome sequences of two oriental melons (Cucumis melo L. var makuwa).</title>
        <authorList>
            <person name="Kwon S.-Y."/>
        </authorList>
    </citation>
    <scope>NUCLEOTIDE SEQUENCE [LARGE SCALE GENOMIC DNA]</scope>
    <source>
        <strain evidence="4">cv. Chang Bougi</strain>
        <strain evidence="3">cv. SW 3</strain>
        <tissue evidence="1">Leaf</tissue>
    </source>
</reference>
<sequence>MDFLFTHYASMDFHRKEVVSRKPDFVEVVFRGMRKIIPRSLISVLKAEKLLRKGCTTFLAHVVEVQSEKLKPKDIPVVKEFLDVFPDDMLGLLPNREIKFTIELLPGTTPISQSPYKMAPASLKH</sequence>
<evidence type="ECO:0000313" key="1">
    <source>
        <dbReference type="EMBL" id="KAA0063142.1"/>
    </source>
</evidence>
<organism evidence="1 3">
    <name type="scientific">Cucumis melo var. makuwa</name>
    <name type="common">Oriental melon</name>
    <dbReference type="NCBI Taxonomy" id="1194695"/>
    <lineage>
        <taxon>Eukaryota</taxon>
        <taxon>Viridiplantae</taxon>
        <taxon>Streptophyta</taxon>
        <taxon>Embryophyta</taxon>
        <taxon>Tracheophyta</taxon>
        <taxon>Spermatophyta</taxon>
        <taxon>Magnoliopsida</taxon>
        <taxon>eudicotyledons</taxon>
        <taxon>Gunneridae</taxon>
        <taxon>Pentapetalae</taxon>
        <taxon>rosids</taxon>
        <taxon>fabids</taxon>
        <taxon>Cucurbitales</taxon>
        <taxon>Cucurbitaceae</taxon>
        <taxon>Benincaseae</taxon>
        <taxon>Cucumis</taxon>
    </lineage>
</organism>
<evidence type="ECO:0000313" key="3">
    <source>
        <dbReference type="Proteomes" id="UP000321393"/>
    </source>
</evidence>
<accession>A0A5A7V4H0</accession>
<protein>
    <submittedName>
        <fullName evidence="1 2">Retrotransposon protein</fullName>
    </submittedName>
</protein>